<dbReference type="PROSITE" id="PS01084">
    <property type="entry name" value="DNA_PHOTOLYASES_2_2"/>
    <property type="match status" value="1"/>
</dbReference>
<keyword evidence="17" id="KW-1185">Reference proteome</keyword>
<dbReference type="GO" id="GO:0000719">
    <property type="term" value="P:photoreactive repair"/>
    <property type="evidence" value="ECO:0007669"/>
    <property type="project" value="TreeGrafter"/>
</dbReference>
<dbReference type="Pfam" id="PF00875">
    <property type="entry name" value="DNA_photolyase"/>
    <property type="match status" value="1"/>
</dbReference>
<name>A0AAW0ZLG0_9HYME</name>
<dbReference type="InterPro" id="IPR052219">
    <property type="entry name" value="Photolyase_Class-2"/>
</dbReference>
<evidence type="ECO:0000256" key="1">
    <source>
        <dbReference type="ARBA" id="ARBA00001974"/>
    </source>
</evidence>
<dbReference type="InterPro" id="IPR006050">
    <property type="entry name" value="DNA_photolyase_N"/>
</dbReference>
<evidence type="ECO:0000256" key="4">
    <source>
        <dbReference type="ARBA" id="ARBA00014046"/>
    </source>
</evidence>
<dbReference type="Proteomes" id="UP001432146">
    <property type="component" value="Unassembled WGS sequence"/>
</dbReference>
<evidence type="ECO:0000256" key="8">
    <source>
        <dbReference type="ARBA" id="ARBA00023125"/>
    </source>
</evidence>
<organism evidence="16 17">
    <name type="scientific">Tetragonisca angustula</name>
    <dbReference type="NCBI Taxonomy" id="166442"/>
    <lineage>
        <taxon>Eukaryota</taxon>
        <taxon>Metazoa</taxon>
        <taxon>Ecdysozoa</taxon>
        <taxon>Arthropoda</taxon>
        <taxon>Hexapoda</taxon>
        <taxon>Insecta</taxon>
        <taxon>Pterygota</taxon>
        <taxon>Neoptera</taxon>
        <taxon>Endopterygota</taxon>
        <taxon>Hymenoptera</taxon>
        <taxon>Apocrita</taxon>
        <taxon>Aculeata</taxon>
        <taxon>Apoidea</taxon>
        <taxon>Anthophila</taxon>
        <taxon>Apidae</taxon>
        <taxon>Tetragonisca</taxon>
    </lineage>
</organism>
<dbReference type="Gene3D" id="1.10.579.10">
    <property type="entry name" value="DNA Cyclobutane Dipyrimidine Photolyase, subunit A, domain 3"/>
    <property type="match status" value="1"/>
</dbReference>
<dbReference type="FunFam" id="3.40.50.620:FF:000110">
    <property type="entry name" value="Deoxyribodipyrimidine photolyase"/>
    <property type="match status" value="1"/>
</dbReference>
<evidence type="ECO:0000256" key="12">
    <source>
        <dbReference type="ARBA" id="ARBA00033999"/>
    </source>
</evidence>
<dbReference type="GO" id="GO:0009650">
    <property type="term" value="P:UV protection"/>
    <property type="evidence" value="ECO:0007669"/>
    <property type="project" value="UniProtKB-ARBA"/>
</dbReference>
<keyword evidence="9" id="KW-0234">DNA repair</keyword>
<dbReference type="PANTHER" id="PTHR10211">
    <property type="entry name" value="DEOXYRIBODIPYRIMIDINE PHOTOLYASE"/>
    <property type="match status" value="1"/>
</dbReference>
<dbReference type="GO" id="GO:0003677">
    <property type="term" value="F:DNA binding"/>
    <property type="evidence" value="ECO:0007669"/>
    <property type="project" value="UniProtKB-KW"/>
</dbReference>
<accession>A0AAW0ZLG0</accession>
<comment type="cofactor">
    <cofactor evidence="1">
        <name>FAD</name>
        <dbReference type="ChEBI" id="CHEBI:57692"/>
    </cofactor>
</comment>
<keyword evidence="10" id="KW-0456">Lyase</keyword>
<evidence type="ECO:0000256" key="13">
    <source>
        <dbReference type="ARBA" id="ARBA00059220"/>
    </source>
</evidence>
<dbReference type="AlphaFoldDB" id="A0AAW0ZLG0"/>
<evidence type="ECO:0000259" key="15">
    <source>
        <dbReference type="PROSITE" id="PS51645"/>
    </source>
</evidence>
<keyword evidence="7" id="KW-0274">FAD</keyword>
<evidence type="ECO:0000256" key="2">
    <source>
        <dbReference type="ARBA" id="ARBA00006409"/>
    </source>
</evidence>
<evidence type="ECO:0000256" key="6">
    <source>
        <dbReference type="ARBA" id="ARBA00022763"/>
    </source>
</evidence>
<dbReference type="FunFam" id="1.10.579.10:FF:000002">
    <property type="entry name" value="Deoxyribodipyrimidine photolyase"/>
    <property type="match status" value="1"/>
</dbReference>
<dbReference type="InterPro" id="IPR032673">
    <property type="entry name" value="DNA_photolyase_2_CS"/>
</dbReference>
<dbReference type="SUPFAM" id="SSF52425">
    <property type="entry name" value="Cryptochrome/photolyase, N-terminal domain"/>
    <property type="match status" value="1"/>
</dbReference>
<dbReference type="PROSITE" id="PS51645">
    <property type="entry name" value="PHR_CRY_ALPHA_BETA"/>
    <property type="match status" value="1"/>
</dbReference>
<dbReference type="PROSITE" id="PS01083">
    <property type="entry name" value="DNA_PHOTOLYASES_2_1"/>
    <property type="match status" value="1"/>
</dbReference>
<sequence>MYMHSRMKIILQLIVLYNTSRILLRNMNQLNPSKRKKVVDLLKKFEENRRDTSESIMTFNFNKKRIRRLSKLNDVKENCKGILYWMLRDFRIQDNWALLFAQKIALKNDVPLHICFCIMPNFLNASIRYYKFLLKGLLEIEKECKQLKINFHLLHGEPNMSILKFVKMYNIGAVIVDFYPLKLPMYWVDNVQKNLPKNIPICQVDAHNIVPCWHASSKQEFAARTIRNKINVKLEEFLTEFPPVIEHPYLTKENFKSNNWDIALQDVDTDKSVNEITWAEPGYMGGIKELENFIQNRLQKYGDERNNPLLNATSNLSPWFHFGMISVQRCILEIKEYKRLYKKSVESFMEEAIIRRELSDNFCFYNEKYDLVEGAYPWAIETLNKHRKDKRKYVYSLSQLENFRTHDDLWNACQNQMVIIGKMHGFLRMYWAKKILEWTETPEIALEWANYLNNKYSIDGCDPNGYVGCMWSICGAHDHGWSERDIFGKIRYMNYEGCKRKFNVAEFIRKWGKKEDN</sequence>
<evidence type="ECO:0000313" key="17">
    <source>
        <dbReference type="Proteomes" id="UP001432146"/>
    </source>
</evidence>
<evidence type="ECO:0000256" key="11">
    <source>
        <dbReference type="ARBA" id="ARBA00031671"/>
    </source>
</evidence>
<dbReference type="InterPro" id="IPR036155">
    <property type="entry name" value="Crypto/Photolyase_N_sf"/>
</dbReference>
<dbReference type="GO" id="GO:0003904">
    <property type="term" value="F:deoxyribodipyrimidine photo-lyase activity"/>
    <property type="evidence" value="ECO:0007669"/>
    <property type="project" value="UniProtKB-EC"/>
</dbReference>
<protein>
    <recommendedName>
        <fullName evidence="4">Deoxyribodipyrimidine photo-lyase</fullName>
        <ecNumber evidence="3">4.1.99.3</ecNumber>
    </recommendedName>
    <alternativeName>
        <fullName evidence="11">DNA photolyase</fullName>
    </alternativeName>
    <alternativeName>
        <fullName evidence="14">Photoreactivating enzyme</fullName>
    </alternativeName>
</protein>
<dbReference type="Gene3D" id="1.25.40.80">
    <property type="match status" value="1"/>
</dbReference>
<dbReference type="InterPro" id="IPR014729">
    <property type="entry name" value="Rossmann-like_a/b/a_fold"/>
</dbReference>
<keyword evidence="6" id="KW-0227">DNA damage</keyword>
<evidence type="ECO:0000256" key="10">
    <source>
        <dbReference type="ARBA" id="ARBA00023239"/>
    </source>
</evidence>
<comment type="catalytic activity">
    <reaction evidence="12">
        <text>cyclobutadipyrimidine (in DNA) = 2 pyrimidine residues (in DNA).</text>
        <dbReference type="EC" id="4.1.99.3"/>
    </reaction>
</comment>
<feature type="domain" description="Photolyase/cryptochrome alpha/beta" evidence="15">
    <location>
        <begin position="80"/>
        <end position="212"/>
    </location>
</feature>
<dbReference type="PANTHER" id="PTHR10211:SF0">
    <property type="entry name" value="DEOXYRIBODIPYRIMIDINE PHOTO-LYASE"/>
    <property type="match status" value="1"/>
</dbReference>
<keyword evidence="8" id="KW-0238">DNA-binding</keyword>
<dbReference type="EC" id="4.1.99.3" evidence="3"/>
<dbReference type="FunFam" id="1.25.40.80:FF:000004">
    <property type="entry name" value="Deoxyribodipyrimidine photolyase"/>
    <property type="match status" value="1"/>
</dbReference>
<dbReference type="InterPro" id="IPR036134">
    <property type="entry name" value="Crypto/Photolyase_FAD-like_sf"/>
</dbReference>
<dbReference type="EMBL" id="JAWNGG020000174">
    <property type="protein sequence ID" value="KAK9298412.1"/>
    <property type="molecule type" value="Genomic_DNA"/>
</dbReference>
<evidence type="ECO:0000256" key="3">
    <source>
        <dbReference type="ARBA" id="ARBA00013149"/>
    </source>
</evidence>
<dbReference type="NCBIfam" id="TIGR00591">
    <property type="entry name" value="phr2"/>
    <property type="match status" value="1"/>
</dbReference>
<proteinExistence type="inferred from homology"/>
<evidence type="ECO:0000256" key="7">
    <source>
        <dbReference type="ARBA" id="ARBA00022827"/>
    </source>
</evidence>
<dbReference type="Gene3D" id="3.40.50.620">
    <property type="entry name" value="HUPs"/>
    <property type="match status" value="1"/>
</dbReference>
<comment type="caution">
    <text evidence="16">The sequence shown here is derived from an EMBL/GenBank/DDBJ whole genome shotgun (WGS) entry which is preliminary data.</text>
</comment>
<evidence type="ECO:0000256" key="14">
    <source>
        <dbReference type="ARBA" id="ARBA00083107"/>
    </source>
</evidence>
<evidence type="ECO:0000256" key="5">
    <source>
        <dbReference type="ARBA" id="ARBA00022630"/>
    </source>
</evidence>
<evidence type="ECO:0000256" key="9">
    <source>
        <dbReference type="ARBA" id="ARBA00023204"/>
    </source>
</evidence>
<gene>
    <name evidence="16" type="ORF">QLX08_008211</name>
</gene>
<dbReference type="InterPro" id="IPR008148">
    <property type="entry name" value="DNA_photolyase_2"/>
</dbReference>
<reference evidence="16 17" key="1">
    <citation type="submission" date="2024-05" db="EMBL/GenBank/DDBJ databases">
        <title>The nuclear and mitochondrial genome assemblies of Tetragonisca angustula (Apidae: Meliponini), a tiny yet remarkable pollinator in the Neotropics.</title>
        <authorList>
            <person name="Ferrari R."/>
            <person name="Ricardo P.C."/>
            <person name="Dias F.C."/>
            <person name="Araujo N.S."/>
            <person name="Soares D.O."/>
            <person name="Zhou Q.-S."/>
            <person name="Zhu C.-D."/>
            <person name="Coutinho L."/>
            <person name="Airas M.C."/>
            <person name="Batista T.M."/>
        </authorList>
    </citation>
    <scope>NUCLEOTIDE SEQUENCE [LARGE SCALE GENOMIC DNA]</scope>
    <source>
        <strain evidence="16">ASF017062</strain>
        <tissue evidence="16">Abdomen</tissue>
    </source>
</reference>
<dbReference type="SUPFAM" id="SSF48173">
    <property type="entry name" value="Cryptochrome/photolyase FAD-binding domain"/>
    <property type="match status" value="1"/>
</dbReference>
<evidence type="ECO:0000313" key="16">
    <source>
        <dbReference type="EMBL" id="KAK9298412.1"/>
    </source>
</evidence>
<comment type="function">
    <text evidence="13">Involved in repair of UV radiation-induced DNA damage. Catalyzes the light-dependent monomerization (300-600 nm) of cyclobutyl pyrimidine dimers (in cis-syn configuration), which are formed between adjacent bases on the same DNA strand upon exposure to ultraviolet radiation.</text>
</comment>
<comment type="similarity">
    <text evidence="2">Belongs to the DNA photolyase class-2 family.</text>
</comment>
<keyword evidence="5" id="KW-0285">Flavoprotein</keyword>